<dbReference type="AlphaFoldDB" id="A0A0G1UWM8"/>
<dbReference type="Gene3D" id="3.30.110.170">
    <property type="entry name" value="Protein of unknown function (DUF541), domain 1"/>
    <property type="match status" value="1"/>
</dbReference>
<proteinExistence type="predicted"/>
<keyword evidence="1" id="KW-0812">Transmembrane</keyword>
<evidence type="ECO:0000313" key="3">
    <source>
        <dbReference type="Proteomes" id="UP000034600"/>
    </source>
</evidence>
<gene>
    <name evidence="2" type="ORF">UY32_C0022G0007</name>
</gene>
<evidence type="ECO:0000313" key="2">
    <source>
        <dbReference type="EMBL" id="KKU98572.1"/>
    </source>
</evidence>
<dbReference type="Gene3D" id="3.30.70.2970">
    <property type="entry name" value="Protein of unknown function (DUF541), domain 2"/>
    <property type="match status" value="1"/>
</dbReference>
<dbReference type="PANTHER" id="PTHR34387">
    <property type="entry name" value="SLR1258 PROTEIN"/>
    <property type="match status" value="1"/>
</dbReference>
<name>A0A0G1UWM8_9BACT</name>
<accession>A0A0G1UWM8</accession>
<dbReference type="InterPro" id="IPR007497">
    <property type="entry name" value="SIMPL/DUF541"/>
</dbReference>
<keyword evidence="1" id="KW-1133">Transmembrane helix</keyword>
<protein>
    <submittedName>
        <fullName evidence="2">26 kDa periplasmic immunogenic protein</fullName>
    </submittedName>
</protein>
<reference evidence="2 3" key="1">
    <citation type="journal article" date="2015" name="Nature">
        <title>rRNA introns, odd ribosomes, and small enigmatic genomes across a large radiation of phyla.</title>
        <authorList>
            <person name="Brown C.T."/>
            <person name="Hug L.A."/>
            <person name="Thomas B.C."/>
            <person name="Sharon I."/>
            <person name="Castelle C.J."/>
            <person name="Singh A."/>
            <person name="Wilkins M.J."/>
            <person name="Williams K.H."/>
            <person name="Banfield J.F."/>
        </authorList>
    </citation>
    <scope>NUCLEOTIDE SEQUENCE [LARGE SCALE GENOMIC DNA]</scope>
</reference>
<dbReference type="InterPro" id="IPR052022">
    <property type="entry name" value="26kDa_periplasmic_antigen"/>
</dbReference>
<dbReference type="GO" id="GO:0006974">
    <property type="term" value="P:DNA damage response"/>
    <property type="evidence" value="ECO:0007669"/>
    <property type="project" value="TreeGrafter"/>
</dbReference>
<keyword evidence="1" id="KW-0472">Membrane</keyword>
<sequence length="256" mass="27936">MDWKNRDYLKITIIGALIIFALSTIAFVYAYARTMQPASAFSVSGEGKAIMVPDIAKFTFTVLTQGGTDPVKLQKENTTKVNTIIKYLEDEGVAKKDIKTEGYYLNPQYNYGICRTESCPPPKITGYEVRNITSVKTKDFDKAGKLLAGVTEKGANEVSGLDLTVDDKTAIENQAREEAMQKATTKARSLAKAGGFRLGRLLSIDEYAPGSPIPMYGYGMGGGSDTIASKEIAPAVDIQPGSQDYIVNVTLRYEIR</sequence>
<organism evidence="2 3">
    <name type="scientific">Candidatus Jorgensenbacteria bacterium GW2011_GWC1_48_8</name>
    <dbReference type="NCBI Taxonomy" id="1618666"/>
    <lineage>
        <taxon>Bacteria</taxon>
        <taxon>Candidatus Joergenseniibacteriota</taxon>
    </lineage>
</organism>
<dbReference type="PANTHER" id="PTHR34387:SF1">
    <property type="entry name" value="PERIPLASMIC IMMUNOGENIC PROTEIN"/>
    <property type="match status" value="1"/>
</dbReference>
<dbReference type="Pfam" id="PF04402">
    <property type="entry name" value="SIMPL"/>
    <property type="match status" value="1"/>
</dbReference>
<feature type="transmembrane region" description="Helical" evidence="1">
    <location>
        <begin position="12"/>
        <end position="32"/>
    </location>
</feature>
<evidence type="ECO:0000256" key="1">
    <source>
        <dbReference type="SAM" id="Phobius"/>
    </source>
</evidence>
<dbReference type="Proteomes" id="UP000034600">
    <property type="component" value="Unassembled WGS sequence"/>
</dbReference>
<dbReference type="EMBL" id="LCPO01000022">
    <property type="protein sequence ID" value="KKU98572.1"/>
    <property type="molecule type" value="Genomic_DNA"/>
</dbReference>
<comment type="caution">
    <text evidence="2">The sequence shown here is derived from an EMBL/GenBank/DDBJ whole genome shotgun (WGS) entry which is preliminary data.</text>
</comment>